<evidence type="ECO:0000259" key="7">
    <source>
        <dbReference type="PROSITE" id="PS51999"/>
    </source>
</evidence>
<dbReference type="PROSITE" id="PS50966">
    <property type="entry name" value="ZF_SWIM"/>
    <property type="match status" value="1"/>
</dbReference>
<dbReference type="Pfam" id="PF03108">
    <property type="entry name" value="DBD_Tnp_Mut"/>
    <property type="match status" value="1"/>
</dbReference>
<dbReference type="PANTHER" id="PTHR31973:SF187">
    <property type="entry name" value="MUTATOR TRANSPOSASE MUDRA PROTEIN"/>
    <property type="match status" value="1"/>
</dbReference>
<evidence type="ECO:0000313" key="8">
    <source>
        <dbReference type="EMBL" id="KAG7538695.1"/>
    </source>
</evidence>
<gene>
    <name evidence="8" type="ORF">ISN44_As13g024350</name>
</gene>
<proteinExistence type="predicted"/>
<feature type="compositionally biased region" description="Basic and acidic residues" evidence="5">
    <location>
        <begin position="297"/>
        <end position="308"/>
    </location>
</feature>
<dbReference type="Pfam" id="PF10551">
    <property type="entry name" value="MULE"/>
    <property type="match status" value="1"/>
</dbReference>
<feature type="domain" description="SWIM-type" evidence="6">
    <location>
        <begin position="919"/>
        <end position="951"/>
    </location>
</feature>
<protein>
    <submittedName>
        <fullName evidence="8">Zinc finger SWIM-type</fullName>
    </submittedName>
</protein>
<comment type="caution">
    <text evidence="8">The sequence shown here is derived from an EMBL/GenBank/DDBJ whole genome shotgun (WGS) entry which is preliminary data.</text>
</comment>
<name>A0A8T1XX06_ARASU</name>
<dbReference type="OrthoDB" id="1102328at2759"/>
<evidence type="ECO:0000256" key="5">
    <source>
        <dbReference type="SAM" id="MobiDB-lite"/>
    </source>
</evidence>
<evidence type="ECO:0000256" key="1">
    <source>
        <dbReference type="ARBA" id="ARBA00022723"/>
    </source>
</evidence>
<sequence>MTFVVRLVRGEWKKDDDGCFEHVSALEGFTMAVRLRETDDYKKVVNAVKERLALAENDDVELSYQWPQWMMGPDWKRANPIDILDDEDMTLFMAIRADLEEVHLRVKVIKGGMEKNVNSFKSHLDLGGLTSEEISDKYWNSAETRSVWNSALTRLLTRNAGVGREIGVTQVGNHENFGSGGVNVTGGIRIQEPTDATTVRASTPNLHDNNELRKATADDKGKGKVTDETVNLMPHANGLGRNQTVTGAETSSDAEFEAFRRNYVAEMWRDVCATEMTLGGLQAAAPQVNERTRVARSLDFREPGREPDPVEDDSLRLSLSRTTARRVAPTILTLSSSDSSFGTPSTQSTSISFSTEDLMEAEIDIESPVGVIGTDIMENYYTDADGPLCMTPKGPVEVGNIQGIRGGNESGNFEKGSGSSIGGQINDANRQMIVRETPVPTVLYDRDAPPYFDDPGEEDYLQRALRDADYEGDDIYVGRLFKNKDDCCTKLAIHAIRRKFHFIHAKSCPTMVIAVCVGTTCPWRVYTAKLEDSDRFEVRTAILQHTCSVDARGDFHKQASTAVIGKLMRTRYVGVGRGPRPNELRRMLREEFSLNVSYWKAWRAREIAMDNAMGSAMGSFALIQPYFKLLLATNPNSLALLETETDNSGVIRFKYLFFALHASIKGYAFMRKVIVIDGTHLRGRYGGCLVAASAQDANFQVFPLAFGIVNSENDEAWTWFLNKLTEVVPDDPDLVFVSDRHSSIYTSIRKVYPMASHAACVVHLKRNIIAIFKSDALGSLVSSAARAYRLSDFNKIFAEIRAMNGPCADYLTGIGFEHWTRSHFVGDRYNVMTSNVSESLNNVLTMARDYPVISILESWRTTLVTWFALRREAANMEDNILPPKVNEMVIENFEKGAGYAVLKIGDGQYEVRDMMDCAYAVHLWERTCTCRQFQLLTIPCSHAIAAAIREGIRVDTLVGVNHTVPILRLSYKEMIMPVPDMATLAPSPNDVGGGKLAPPYVRRPPGRPRKRRIFSRGEFKRTSGKRCSRCRSLGHNRATCRGPITVNQHPETGQELPNLQTTLFFFFRLRLLLRERLRLLRETLCSSASSSSSSSSPTSTSSPTATSSQTATSSPTATDNQVMSHSSTSRSSQITSNTREVGRGVPIKCWCGDEITTFTSTTDENPYRRFYRCVAGLKDKKKKHLFRWVDDAHLEEIRMVENKLLGDVNDIRKMVMENLELQRKMGKEIEQDMKKKVNEIVEQELKVAKEQMEDARMKTVCLLVVVAISVGWVCGKVL</sequence>
<feature type="region of interest" description="Disordered" evidence="5">
    <location>
        <begin position="297"/>
        <end position="316"/>
    </location>
</feature>
<evidence type="ECO:0000259" key="6">
    <source>
        <dbReference type="PROSITE" id="PS50966"/>
    </source>
</evidence>
<evidence type="ECO:0000256" key="2">
    <source>
        <dbReference type="ARBA" id="ARBA00022771"/>
    </source>
</evidence>
<reference evidence="8 9" key="1">
    <citation type="submission" date="2020-12" db="EMBL/GenBank/DDBJ databases">
        <title>Concerted genomic and epigenomic changes stabilize Arabidopsis allopolyploids.</title>
        <authorList>
            <person name="Chen Z."/>
        </authorList>
    </citation>
    <scope>NUCLEOTIDE SEQUENCE [LARGE SCALE GENOMIC DNA]</scope>
    <source>
        <strain evidence="8">As9502</strain>
        <tissue evidence="8">Leaf</tissue>
    </source>
</reference>
<dbReference type="Proteomes" id="UP000694251">
    <property type="component" value="Chromosome 13"/>
</dbReference>
<keyword evidence="1" id="KW-0479">Metal-binding</keyword>
<evidence type="ECO:0000256" key="3">
    <source>
        <dbReference type="ARBA" id="ARBA00022833"/>
    </source>
</evidence>
<feature type="region of interest" description="Disordered" evidence="5">
    <location>
        <begin position="987"/>
        <end position="1010"/>
    </location>
</feature>
<dbReference type="Pfam" id="PF04434">
    <property type="entry name" value="SWIM"/>
    <property type="match status" value="1"/>
</dbReference>
<feature type="compositionally biased region" description="Low complexity" evidence="5">
    <location>
        <begin position="1087"/>
        <end position="1138"/>
    </location>
</feature>
<dbReference type="InterPro" id="IPR018289">
    <property type="entry name" value="MULE_transposase_dom"/>
</dbReference>
<evidence type="ECO:0000256" key="4">
    <source>
        <dbReference type="PROSITE-ProRule" id="PRU00325"/>
    </source>
</evidence>
<keyword evidence="3" id="KW-0862">Zinc</keyword>
<dbReference type="InterPro" id="IPR006564">
    <property type="entry name" value="Znf_PMZ"/>
</dbReference>
<feature type="region of interest" description="Disordered" evidence="5">
    <location>
        <begin position="1087"/>
        <end position="1139"/>
    </location>
</feature>
<feature type="domain" description="GRF-type" evidence="7">
    <location>
        <begin position="1149"/>
        <end position="1192"/>
    </location>
</feature>
<dbReference type="InterPro" id="IPR010666">
    <property type="entry name" value="Znf_GRF"/>
</dbReference>
<keyword evidence="9" id="KW-1185">Reference proteome</keyword>
<dbReference type="PROSITE" id="PS51999">
    <property type="entry name" value="ZF_GRF"/>
    <property type="match status" value="1"/>
</dbReference>
<dbReference type="AlphaFoldDB" id="A0A8T1XX06"/>
<organism evidence="8 9">
    <name type="scientific">Arabidopsis suecica</name>
    <name type="common">Swedish thale-cress</name>
    <name type="synonym">Cardaminopsis suecica</name>
    <dbReference type="NCBI Taxonomy" id="45249"/>
    <lineage>
        <taxon>Eukaryota</taxon>
        <taxon>Viridiplantae</taxon>
        <taxon>Streptophyta</taxon>
        <taxon>Embryophyta</taxon>
        <taxon>Tracheophyta</taxon>
        <taxon>Spermatophyta</taxon>
        <taxon>Magnoliopsida</taxon>
        <taxon>eudicotyledons</taxon>
        <taxon>Gunneridae</taxon>
        <taxon>Pentapetalae</taxon>
        <taxon>rosids</taxon>
        <taxon>malvids</taxon>
        <taxon>Brassicales</taxon>
        <taxon>Brassicaceae</taxon>
        <taxon>Camelineae</taxon>
        <taxon>Arabidopsis</taxon>
    </lineage>
</organism>
<keyword evidence="2 4" id="KW-0863">Zinc-finger</keyword>
<dbReference type="SMART" id="SM00575">
    <property type="entry name" value="ZnF_PMZ"/>
    <property type="match status" value="1"/>
</dbReference>
<accession>A0A8T1XX06</accession>
<evidence type="ECO:0000313" key="9">
    <source>
        <dbReference type="Proteomes" id="UP000694251"/>
    </source>
</evidence>
<dbReference type="GO" id="GO:0008270">
    <property type="term" value="F:zinc ion binding"/>
    <property type="evidence" value="ECO:0007669"/>
    <property type="project" value="UniProtKB-KW"/>
</dbReference>
<dbReference type="EMBL" id="JAEFBJ010000013">
    <property type="protein sequence ID" value="KAG7538695.1"/>
    <property type="molecule type" value="Genomic_DNA"/>
</dbReference>
<dbReference type="InterPro" id="IPR004332">
    <property type="entry name" value="Transposase_MuDR"/>
</dbReference>
<dbReference type="PANTHER" id="PTHR31973">
    <property type="entry name" value="POLYPROTEIN, PUTATIVE-RELATED"/>
    <property type="match status" value="1"/>
</dbReference>
<dbReference type="InterPro" id="IPR007527">
    <property type="entry name" value="Znf_SWIM"/>
</dbReference>